<organism evidence="11 12">
    <name type="scientific">Ricinus communis</name>
    <name type="common">Castor bean</name>
    <dbReference type="NCBI Taxonomy" id="3988"/>
    <lineage>
        <taxon>Eukaryota</taxon>
        <taxon>Viridiplantae</taxon>
        <taxon>Streptophyta</taxon>
        <taxon>Embryophyta</taxon>
        <taxon>Tracheophyta</taxon>
        <taxon>Spermatophyta</taxon>
        <taxon>Magnoliopsida</taxon>
        <taxon>eudicotyledons</taxon>
        <taxon>Gunneridae</taxon>
        <taxon>Pentapetalae</taxon>
        <taxon>rosids</taxon>
        <taxon>fabids</taxon>
        <taxon>Malpighiales</taxon>
        <taxon>Euphorbiaceae</taxon>
        <taxon>Acalyphoideae</taxon>
        <taxon>Acalypheae</taxon>
        <taxon>Ricinus</taxon>
    </lineage>
</organism>
<keyword evidence="6 11" id="KW-0418">Kinase</keyword>
<accession>B9TLQ0</accession>
<evidence type="ECO:0000256" key="5">
    <source>
        <dbReference type="ARBA" id="ARBA00022679"/>
    </source>
</evidence>
<dbReference type="Gene3D" id="1.10.287.130">
    <property type="match status" value="1"/>
</dbReference>
<dbReference type="SMART" id="SM00388">
    <property type="entry name" value="HisKA"/>
    <property type="match status" value="1"/>
</dbReference>
<dbReference type="Gene3D" id="3.30.565.10">
    <property type="entry name" value="Histidine kinase-like ATPase, C-terminal domain"/>
    <property type="match status" value="1"/>
</dbReference>
<dbReference type="InParanoid" id="B9TLQ0"/>
<dbReference type="PROSITE" id="PS50109">
    <property type="entry name" value="HIS_KIN"/>
    <property type="match status" value="1"/>
</dbReference>
<dbReference type="GO" id="GO:0005789">
    <property type="term" value="C:endoplasmic reticulum membrane"/>
    <property type="evidence" value="ECO:0007669"/>
    <property type="project" value="UniProtKB-SubCell"/>
</dbReference>
<dbReference type="InterPro" id="IPR050736">
    <property type="entry name" value="Sensor_HK_Regulatory"/>
</dbReference>
<dbReference type="InterPro" id="IPR003594">
    <property type="entry name" value="HATPase_dom"/>
</dbReference>
<protein>
    <recommendedName>
        <fullName evidence="3">histidine kinase</fullName>
        <ecNumber evidence="3">2.7.13.3</ecNumber>
    </recommendedName>
</protein>
<evidence type="ECO:0000256" key="7">
    <source>
        <dbReference type="ARBA" id="ARBA00022824"/>
    </source>
</evidence>
<dbReference type="EMBL" id="EQ987208">
    <property type="protein sequence ID" value="EEF23214.1"/>
    <property type="molecule type" value="Genomic_DNA"/>
</dbReference>
<dbReference type="Pfam" id="PF02518">
    <property type="entry name" value="HATPase_c"/>
    <property type="match status" value="1"/>
</dbReference>
<dbReference type="Pfam" id="PF00512">
    <property type="entry name" value="HisKA"/>
    <property type="match status" value="1"/>
</dbReference>
<dbReference type="SMART" id="SM00387">
    <property type="entry name" value="HATPase_c"/>
    <property type="match status" value="1"/>
</dbReference>
<dbReference type="InterPro" id="IPR005467">
    <property type="entry name" value="His_kinase_dom"/>
</dbReference>
<dbReference type="Proteomes" id="UP000008311">
    <property type="component" value="Unassembled WGS sequence"/>
</dbReference>
<sequence length="263" mass="28543">HGVPATLVGVVRDLSARRELAAQQKKFASMLSHEFRTPLSTIDGAVQRLEMTGAHHDEGTRKRYRKIQTAVDRMLAMLDEYLSPERMASIGRERQPNEVNPATLLEAAAEQARKRRANVTVRTGGLPQWMRCDPAGMRLCLEMLLDNAIKYTEDNIPIELIGKIAAEGGVELLVRDHGAGIPEAELPKVFDKAFRGSNAASVAGSGLGLYMARSIVDVHGGTVTARNVSESGTEFRIWLPVAAEAGKNLARSEASSDNSLDAS</sequence>
<keyword evidence="9" id="KW-0675">Receptor</keyword>
<dbReference type="CDD" id="cd00075">
    <property type="entry name" value="HATPase"/>
    <property type="match status" value="1"/>
</dbReference>
<evidence type="ECO:0000256" key="2">
    <source>
        <dbReference type="ARBA" id="ARBA00004477"/>
    </source>
</evidence>
<comment type="subcellular location">
    <subcellularLocation>
        <location evidence="2">Endoplasmic reticulum membrane</location>
        <topology evidence="2">Multi-pass membrane protein</topology>
    </subcellularLocation>
</comment>
<evidence type="ECO:0000256" key="4">
    <source>
        <dbReference type="ARBA" id="ARBA00022553"/>
    </source>
</evidence>
<dbReference type="InterPro" id="IPR036890">
    <property type="entry name" value="HATPase_C_sf"/>
</dbReference>
<gene>
    <name evidence="11" type="ORF">RCOM_2152560</name>
</gene>
<dbReference type="InterPro" id="IPR036097">
    <property type="entry name" value="HisK_dim/P_sf"/>
</dbReference>
<dbReference type="SUPFAM" id="SSF55874">
    <property type="entry name" value="ATPase domain of HSP90 chaperone/DNA topoisomerase II/histidine kinase"/>
    <property type="match status" value="1"/>
</dbReference>
<keyword evidence="4" id="KW-0597">Phosphoprotein</keyword>
<dbReference type="InterPro" id="IPR003661">
    <property type="entry name" value="HisK_dim/P_dom"/>
</dbReference>
<dbReference type="AlphaFoldDB" id="B9TLQ0"/>
<dbReference type="CDD" id="cd00082">
    <property type="entry name" value="HisKA"/>
    <property type="match status" value="1"/>
</dbReference>
<evidence type="ECO:0000313" key="11">
    <source>
        <dbReference type="EMBL" id="EEF23214.1"/>
    </source>
</evidence>
<evidence type="ECO:0000256" key="3">
    <source>
        <dbReference type="ARBA" id="ARBA00012438"/>
    </source>
</evidence>
<feature type="domain" description="Histidine kinase" evidence="10">
    <location>
        <begin position="30"/>
        <end position="243"/>
    </location>
</feature>
<keyword evidence="12" id="KW-1185">Reference proteome</keyword>
<proteinExistence type="predicted"/>
<dbReference type="InterPro" id="IPR004358">
    <property type="entry name" value="Sig_transdc_His_kin-like_C"/>
</dbReference>
<keyword evidence="7" id="KW-0256">Endoplasmic reticulum</keyword>
<feature type="non-terminal residue" evidence="11">
    <location>
        <position position="1"/>
    </location>
</feature>
<dbReference type="PANTHER" id="PTHR43711:SF1">
    <property type="entry name" value="HISTIDINE KINASE 1"/>
    <property type="match status" value="1"/>
</dbReference>
<dbReference type="GO" id="GO:0000155">
    <property type="term" value="F:phosphorelay sensor kinase activity"/>
    <property type="evidence" value="ECO:0007669"/>
    <property type="project" value="InterPro"/>
</dbReference>
<comment type="catalytic activity">
    <reaction evidence="1">
        <text>ATP + protein L-histidine = ADP + protein N-phospho-L-histidine.</text>
        <dbReference type="EC" id="2.7.13.3"/>
    </reaction>
</comment>
<dbReference type="STRING" id="3988.B9TLQ0"/>
<evidence type="ECO:0000256" key="9">
    <source>
        <dbReference type="ARBA" id="ARBA00023170"/>
    </source>
</evidence>
<dbReference type="PRINTS" id="PR00344">
    <property type="entry name" value="BCTRLSENSOR"/>
</dbReference>
<dbReference type="SUPFAM" id="SSF47384">
    <property type="entry name" value="Homodimeric domain of signal transducing histidine kinase"/>
    <property type="match status" value="1"/>
</dbReference>
<evidence type="ECO:0000259" key="10">
    <source>
        <dbReference type="PROSITE" id="PS50109"/>
    </source>
</evidence>
<evidence type="ECO:0000313" key="12">
    <source>
        <dbReference type="Proteomes" id="UP000008311"/>
    </source>
</evidence>
<reference evidence="12" key="1">
    <citation type="journal article" date="2010" name="Nat. Biotechnol.">
        <title>Draft genome sequence of the oilseed species Ricinus communis.</title>
        <authorList>
            <person name="Chan A.P."/>
            <person name="Crabtree J."/>
            <person name="Zhao Q."/>
            <person name="Lorenzi H."/>
            <person name="Orvis J."/>
            <person name="Puiu D."/>
            <person name="Melake-Berhan A."/>
            <person name="Jones K.M."/>
            <person name="Redman J."/>
            <person name="Chen G."/>
            <person name="Cahoon E.B."/>
            <person name="Gedil M."/>
            <person name="Stanke M."/>
            <person name="Haas B.J."/>
            <person name="Wortman J.R."/>
            <person name="Fraser-Liggett C.M."/>
            <person name="Ravel J."/>
            <person name="Rabinowicz P.D."/>
        </authorList>
    </citation>
    <scope>NUCLEOTIDE SEQUENCE [LARGE SCALE GENOMIC DNA]</scope>
    <source>
        <strain evidence="12">cv. Hale</strain>
    </source>
</reference>
<evidence type="ECO:0000256" key="6">
    <source>
        <dbReference type="ARBA" id="ARBA00022777"/>
    </source>
</evidence>
<name>B9TLQ0_RICCO</name>
<evidence type="ECO:0000256" key="1">
    <source>
        <dbReference type="ARBA" id="ARBA00000085"/>
    </source>
</evidence>
<keyword evidence="5 11" id="KW-0808">Transferase</keyword>
<keyword evidence="8" id="KW-0902">Two-component regulatory system</keyword>
<evidence type="ECO:0000256" key="8">
    <source>
        <dbReference type="ARBA" id="ARBA00023012"/>
    </source>
</evidence>
<dbReference type="PANTHER" id="PTHR43711">
    <property type="entry name" value="TWO-COMPONENT HISTIDINE KINASE"/>
    <property type="match status" value="1"/>
</dbReference>
<dbReference type="EC" id="2.7.13.3" evidence="3"/>